<gene>
    <name evidence="3" type="ORF">GCM10010339_06100</name>
</gene>
<comment type="caution">
    <text evidence="3">The sequence shown here is derived from an EMBL/GenBank/DDBJ whole genome shotgun (WGS) entry which is preliminary data.</text>
</comment>
<evidence type="ECO:0000256" key="2">
    <source>
        <dbReference type="SAM" id="MobiDB-lite"/>
    </source>
</evidence>
<dbReference type="InterPro" id="IPR021124">
    <property type="entry name" value="CRISPR-assoc_prot_Cas5"/>
</dbReference>
<dbReference type="RefSeq" id="WP_189948208.1">
    <property type="nucleotide sequence ID" value="NZ_BMVG01000001.1"/>
</dbReference>
<dbReference type="NCBIfam" id="TIGR02593">
    <property type="entry name" value="CRISPR_cas5"/>
    <property type="match status" value="1"/>
</dbReference>
<evidence type="ECO:0000313" key="4">
    <source>
        <dbReference type="Proteomes" id="UP000655443"/>
    </source>
</evidence>
<dbReference type="GO" id="GO:0051607">
    <property type="term" value="P:defense response to virus"/>
    <property type="evidence" value="ECO:0007669"/>
    <property type="project" value="UniProtKB-KW"/>
</dbReference>
<evidence type="ECO:0000256" key="1">
    <source>
        <dbReference type="ARBA" id="ARBA00023118"/>
    </source>
</evidence>
<name>A0A918YDR1_9ACTN</name>
<feature type="region of interest" description="Disordered" evidence="2">
    <location>
        <begin position="220"/>
        <end position="261"/>
    </location>
</feature>
<dbReference type="InterPro" id="IPR013422">
    <property type="entry name" value="CRISPR-assoc_prot_Cas5_N"/>
</dbReference>
<sequence length="261" mass="28230">MTVLLLRLAGPLQAWGSAARFARRSTENAPTKSGVLGLLAAAEGRPRDADLSDLAALRFGVRIDQPGSRLRDFHTAHHADSGKAMPLSERFYLADAVFVAGVEGETALLQRLYGAVRAPRFLPYLGRRSCPPARPLDMGEPLQHAQLESALHTAPWQASAWYRRRIEREAGRGQDTAGPAQLDVLIDCPPGEVPHLSLRDSPVSFDPRHRQYALRGIVTSHADVPARPPTGTPAQHDPTAALRALGSPAHASTTEHPPRTS</sequence>
<protein>
    <submittedName>
        <fullName evidence="3">Type I-E CRISPR-associated protein Cas5/CasD</fullName>
    </submittedName>
</protein>
<accession>A0A918YDR1</accession>
<dbReference type="Pfam" id="PF09704">
    <property type="entry name" value="Cas_Cas5d"/>
    <property type="match status" value="1"/>
</dbReference>
<organism evidence="3 4">
    <name type="scientific">Streptomyces alanosinicus</name>
    <dbReference type="NCBI Taxonomy" id="68171"/>
    <lineage>
        <taxon>Bacteria</taxon>
        <taxon>Bacillati</taxon>
        <taxon>Actinomycetota</taxon>
        <taxon>Actinomycetes</taxon>
        <taxon>Kitasatosporales</taxon>
        <taxon>Streptomycetaceae</taxon>
        <taxon>Streptomyces</taxon>
    </lineage>
</organism>
<dbReference type="CDD" id="cd09645">
    <property type="entry name" value="Cas5_I-E"/>
    <property type="match status" value="1"/>
</dbReference>
<proteinExistence type="predicted"/>
<keyword evidence="1" id="KW-0051">Antiviral defense</keyword>
<keyword evidence="4" id="KW-1185">Reference proteome</keyword>
<dbReference type="Gene3D" id="3.30.70.2660">
    <property type="match status" value="1"/>
</dbReference>
<dbReference type="InterPro" id="IPR010147">
    <property type="entry name" value="CRISPR-assoc_prot_CasD"/>
</dbReference>
<dbReference type="EMBL" id="BMVG01000001">
    <property type="protein sequence ID" value="GHD98536.1"/>
    <property type="molecule type" value="Genomic_DNA"/>
</dbReference>
<dbReference type="GO" id="GO:0043571">
    <property type="term" value="P:maintenance of CRISPR repeat elements"/>
    <property type="evidence" value="ECO:0007669"/>
    <property type="project" value="InterPro"/>
</dbReference>
<dbReference type="GO" id="GO:0003723">
    <property type="term" value="F:RNA binding"/>
    <property type="evidence" value="ECO:0007669"/>
    <property type="project" value="InterPro"/>
</dbReference>
<dbReference type="NCBIfam" id="TIGR01868">
    <property type="entry name" value="casD_Cas5e"/>
    <property type="match status" value="1"/>
</dbReference>
<reference evidence="3" key="2">
    <citation type="submission" date="2020-09" db="EMBL/GenBank/DDBJ databases">
        <authorList>
            <person name="Sun Q."/>
            <person name="Ohkuma M."/>
        </authorList>
    </citation>
    <scope>NUCLEOTIDE SEQUENCE</scope>
    <source>
        <strain evidence="3">JCM 4714</strain>
    </source>
</reference>
<reference evidence="3" key="1">
    <citation type="journal article" date="2014" name="Int. J. Syst. Evol. Microbiol.">
        <title>Complete genome sequence of Corynebacterium casei LMG S-19264T (=DSM 44701T), isolated from a smear-ripened cheese.</title>
        <authorList>
            <consortium name="US DOE Joint Genome Institute (JGI-PGF)"/>
            <person name="Walter F."/>
            <person name="Albersmeier A."/>
            <person name="Kalinowski J."/>
            <person name="Ruckert C."/>
        </authorList>
    </citation>
    <scope>NUCLEOTIDE SEQUENCE</scope>
    <source>
        <strain evidence="3">JCM 4714</strain>
    </source>
</reference>
<evidence type="ECO:0000313" key="3">
    <source>
        <dbReference type="EMBL" id="GHD98536.1"/>
    </source>
</evidence>
<dbReference type="AlphaFoldDB" id="A0A918YDR1"/>
<dbReference type="Proteomes" id="UP000655443">
    <property type="component" value="Unassembled WGS sequence"/>
</dbReference>